<sequence>MVHFDSPARAHLPPSPHGQPVHLPRLPPVHAYFNGNLWDYLQAASPTSTGSAASAPPTPVHKVWILDCKSCGTFLTNRGMKAVLLLRPNVPLYSTDALPVNCAAYTPPSPSPAPSPTSLSSTSPTSPVFAVAPRTCDCLTQSLNCTTCGAGVGYTIVTPCARCTTSISASQRATNGHRFVFYASEVEAGERGYIPGERGVHPYKLQPLQVSMIPRGAVRVDRPRQAARLGTGARGRTSLSPSAEVRHRERTESSDSIPSLISVSDTSAPSSPAPPPTRVPPSPDAGRPEPQRLKAGDVLFWHHLVKSGEIPAVVEDHRARLRRKSGDAEEAEGKQARARSGSISVPVKSVILAGR</sequence>
<dbReference type="STRING" id="743788.S8EJN7"/>
<comment type="similarity">
    <text evidence="1">Belongs to the FAM72 family.</text>
</comment>
<accession>S8EJN7</accession>
<organism evidence="3 4">
    <name type="scientific">Fomitopsis schrenkii</name>
    <name type="common">Brown rot fungus</name>
    <dbReference type="NCBI Taxonomy" id="2126942"/>
    <lineage>
        <taxon>Eukaryota</taxon>
        <taxon>Fungi</taxon>
        <taxon>Dikarya</taxon>
        <taxon>Basidiomycota</taxon>
        <taxon>Agaricomycotina</taxon>
        <taxon>Agaricomycetes</taxon>
        <taxon>Polyporales</taxon>
        <taxon>Fomitopsis</taxon>
    </lineage>
</organism>
<reference evidence="3 4" key="1">
    <citation type="journal article" date="2012" name="Science">
        <title>The Paleozoic origin of enzymatic lignin decomposition reconstructed from 31 fungal genomes.</title>
        <authorList>
            <person name="Floudas D."/>
            <person name="Binder M."/>
            <person name="Riley R."/>
            <person name="Barry K."/>
            <person name="Blanchette R.A."/>
            <person name="Henrissat B."/>
            <person name="Martinez A.T."/>
            <person name="Otillar R."/>
            <person name="Spatafora J.W."/>
            <person name="Yadav J.S."/>
            <person name="Aerts A."/>
            <person name="Benoit I."/>
            <person name="Boyd A."/>
            <person name="Carlson A."/>
            <person name="Copeland A."/>
            <person name="Coutinho P.M."/>
            <person name="de Vries R.P."/>
            <person name="Ferreira P."/>
            <person name="Findley K."/>
            <person name="Foster B."/>
            <person name="Gaskell J."/>
            <person name="Glotzer D."/>
            <person name="Gorecki P."/>
            <person name="Heitman J."/>
            <person name="Hesse C."/>
            <person name="Hori C."/>
            <person name="Igarashi K."/>
            <person name="Jurgens J.A."/>
            <person name="Kallen N."/>
            <person name="Kersten P."/>
            <person name="Kohler A."/>
            <person name="Kuees U."/>
            <person name="Kumar T.K.A."/>
            <person name="Kuo A."/>
            <person name="LaButti K."/>
            <person name="Larrondo L.F."/>
            <person name="Lindquist E."/>
            <person name="Ling A."/>
            <person name="Lombard V."/>
            <person name="Lucas S."/>
            <person name="Lundell T."/>
            <person name="Martin R."/>
            <person name="McLaughlin D.J."/>
            <person name="Morgenstern I."/>
            <person name="Morin E."/>
            <person name="Murat C."/>
            <person name="Nagy L.G."/>
            <person name="Nolan M."/>
            <person name="Ohm R.A."/>
            <person name="Patyshakuliyeva A."/>
            <person name="Rokas A."/>
            <person name="Ruiz-Duenas F.J."/>
            <person name="Sabat G."/>
            <person name="Salamov A."/>
            <person name="Samejima M."/>
            <person name="Schmutz J."/>
            <person name="Slot J.C."/>
            <person name="St John F."/>
            <person name="Stenlid J."/>
            <person name="Sun H."/>
            <person name="Sun S."/>
            <person name="Syed K."/>
            <person name="Tsang A."/>
            <person name="Wiebenga A."/>
            <person name="Young D."/>
            <person name="Pisabarro A."/>
            <person name="Eastwood D.C."/>
            <person name="Martin F."/>
            <person name="Cullen D."/>
            <person name="Grigoriev I.V."/>
            <person name="Hibbett D.S."/>
        </authorList>
    </citation>
    <scope>NUCLEOTIDE SEQUENCE</scope>
    <source>
        <strain evidence="4">FP-58527</strain>
    </source>
</reference>
<dbReference type="eggNOG" id="ENOG502S1HA">
    <property type="taxonomic scope" value="Eukaryota"/>
</dbReference>
<dbReference type="PANTHER" id="PTHR31841:SF1">
    <property type="entry name" value="PROTEIN FAM72A-RELATED"/>
    <property type="match status" value="1"/>
</dbReference>
<dbReference type="InParanoid" id="S8EJN7"/>
<dbReference type="Pfam" id="PF14976">
    <property type="entry name" value="YPEH2ZP"/>
    <property type="match status" value="2"/>
</dbReference>
<evidence type="ECO:0000256" key="1">
    <source>
        <dbReference type="ARBA" id="ARBA00006888"/>
    </source>
</evidence>
<name>S8EJN7_FOMSC</name>
<evidence type="ECO:0000313" key="4">
    <source>
        <dbReference type="Proteomes" id="UP000015241"/>
    </source>
</evidence>
<dbReference type="GO" id="GO:0005829">
    <property type="term" value="C:cytosol"/>
    <property type="evidence" value="ECO:0007669"/>
    <property type="project" value="UniProtKB-ARBA"/>
</dbReference>
<dbReference type="EMBL" id="KE504126">
    <property type="protein sequence ID" value="EPT04453.1"/>
    <property type="molecule type" value="Genomic_DNA"/>
</dbReference>
<feature type="region of interest" description="Disordered" evidence="2">
    <location>
        <begin position="216"/>
        <end position="291"/>
    </location>
</feature>
<feature type="region of interest" description="Disordered" evidence="2">
    <location>
        <begin position="321"/>
        <end position="342"/>
    </location>
</feature>
<feature type="compositionally biased region" description="Low complexity" evidence="2">
    <location>
        <begin position="254"/>
        <end position="270"/>
    </location>
</feature>
<evidence type="ECO:0000256" key="2">
    <source>
        <dbReference type="SAM" id="MobiDB-lite"/>
    </source>
</evidence>
<proteinExistence type="inferred from homology"/>
<dbReference type="OrthoDB" id="2526683at2759"/>
<dbReference type="InterPro" id="IPR026768">
    <property type="entry name" value="YPEH2ZP"/>
</dbReference>
<dbReference type="Proteomes" id="UP000015241">
    <property type="component" value="Unassembled WGS sequence"/>
</dbReference>
<dbReference type="PANTHER" id="PTHR31841">
    <property type="entry name" value="PROTEIN FAM72A-RELATED"/>
    <property type="match status" value="1"/>
</dbReference>
<feature type="compositionally biased region" description="Basic and acidic residues" evidence="2">
    <location>
        <begin position="321"/>
        <end position="335"/>
    </location>
</feature>
<dbReference type="HOGENOM" id="CLU_041299_0_0_1"/>
<feature type="region of interest" description="Disordered" evidence="2">
    <location>
        <begin position="1"/>
        <end position="23"/>
    </location>
</feature>
<protein>
    <recommendedName>
        <fullName evidence="5">Protein FAM72</fullName>
    </recommendedName>
</protein>
<dbReference type="AlphaFoldDB" id="S8EJN7"/>
<keyword evidence="4" id="KW-1185">Reference proteome</keyword>
<evidence type="ECO:0000313" key="3">
    <source>
        <dbReference type="EMBL" id="EPT04453.1"/>
    </source>
</evidence>
<feature type="compositionally biased region" description="Basic and acidic residues" evidence="2">
    <location>
        <begin position="244"/>
        <end position="253"/>
    </location>
</feature>
<gene>
    <name evidence="3" type="ORF">FOMPIDRAFT_1034660</name>
</gene>
<feature type="compositionally biased region" description="Pro residues" evidence="2">
    <location>
        <begin position="271"/>
        <end position="283"/>
    </location>
</feature>
<evidence type="ECO:0008006" key="5">
    <source>
        <dbReference type="Google" id="ProtNLM"/>
    </source>
</evidence>